<dbReference type="CDD" id="cd04701">
    <property type="entry name" value="Asparaginase_2"/>
    <property type="match status" value="1"/>
</dbReference>
<evidence type="ECO:0000313" key="1">
    <source>
        <dbReference type="EMBL" id="MDN5203313.1"/>
    </source>
</evidence>
<comment type="caution">
    <text evidence="1">The sequence shown here is derived from an EMBL/GenBank/DDBJ whole genome shotgun (WGS) entry which is preliminary data.</text>
</comment>
<sequence>MKRIIIVFIFTILCSVIFAQEKDKKITLVIHGGAGTITKENMTSELEKAYKEKLQEALDRGYTVLENGGTSLEAVVETIKILEDSPLFNAGKGAVFTNEGKNELDASIMDGKTLKAGAVAGVTRLKNPITAAQAVMDKSEHVMMAGMGAEKFARSMGLEIVEPSYFHTQKRLKQLEKIKSTEKESNGNADGEGRGSIKVKYPDSKFGTVGCVALDQYGNLAAGTSTGGMTNKRYGRIGDSPIIGAGTYADNNACAVSATGHGEYFIRSVVAYDIGALMKYKNMSLKAAADEVVMKKLVERGGSGGIIAVDKEGNVAMPFNTAGMYRGYIKQKGEGKVFIYKE</sequence>
<keyword evidence="2" id="KW-1185">Reference proteome</keyword>
<proteinExistence type="predicted"/>
<gene>
    <name evidence="1" type="ORF">QQ008_18140</name>
</gene>
<dbReference type="InterPro" id="IPR029055">
    <property type="entry name" value="Ntn_hydrolases_N"/>
</dbReference>
<dbReference type="SUPFAM" id="SSF56235">
    <property type="entry name" value="N-terminal nucleophile aminohydrolases (Ntn hydrolases)"/>
    <property type="match status" value="1"/>
</dbReference>
<dbReference type="PANTHER" id="PTHR10188:SF6">
    <property type="entry name" value="N(4)-(BETA-N-ACETYLGLUCOSAMINYL)-L-ASPARAGINASE"/>
    <property type="match status" value="1"/>
</dbReference>
<dbReference type="InterPro" id="IPR000246">
    <property type="entry name" value="Peptidase_T2"/>
</dbReference>
<dbReference type="PANTHER" id="PTHR10188">
    <property type="entry name" value="L-ASPARAGINASE"/>
    <property type="match status" value="1"/>
</dbReference>
<name>A0ABT8KUK5_9BACT</name>
<evidence type="ECO:0000313" key="2">
    <source>
        <dbReference type="Proteomes" id="UP001172082"/>
    </source>
</evidence>
<dbReference type="EMBL" id="JAUJEA010000007">
    <property type="protein sequence ID" value="MDN5203313.1"/>
    <property type="molecule type" value="Genomic_DNA"/>
</dbReference>
<dbReference type="Proteomes" id="UP001172082">
    <property type="component" value="Unassembled WGS sequence"/>
</dbReference>
<dbReference type="Gene3D" id="3.60.20.30">
    <property type="entry name" value="(Glycosyl)asparaginase"/>
    <property type="match status" value="1"/>
</dbReference>
<dbReference type="RefSeq" id="WP_346753338.1">
    <property type="nucleotide sequence ID" value="NZ_JAUJEA010000007.1"/>
</dbReference>
<organism evidence="1 2">
    <name type="scientific">Splendidivirga corallicola</name>
    <dbReference type="NCBI Taxonomy" id="3051826"/>
    <lineage>
        <taxon>Bacteria</taxon>
        <taxon>Pseudomonadati</taxon>
        <taxon>Bacteroidota</taxon>
        <taxon>Cytophagia</taxon>
        <taxon>Cytophagales</taxon>
        <taxon>Splendidivirgaceae</taxon>
        <taxon>Splendidivirga</taxon>
    </lineage>
</organism>
<protein>
    <submittedName>
        <fullName evidence="1">Isoaspartyl peptidase/L-asparaginase</fullName>
    </submittedName>
</protein>
<accession>A0ABT8KUK5</accession>
<reference evidence="1" key="1">
    <citation type="submission" date="2023-06" db="EMBL/GenBank/DDBJ databases">
        <title>Genomic of Parafulvivirga corallium.</title>
        <authorList>
            <person name="Wang G."/>
        </authorList>
    </citation>
    <scope>NUCLEOTIDE SEQUENCE</scope>
    <source>
        <strain evidence="1">BMA10</strain>
    </source>
</reference>
<dbReference type="Pfam" id="PF01112">
    <property type="entry name" value="Asparaginase_2"/>
    <property type="match status" value="1"/>
</dbReference>